<accession>A0ABY4WXI8</accession>
<dbReference type="EMBL" id="CP082275">
    <property type="protein sequence ID" value="USH03699.1"/>
    <property type="molecule type" value="Genomic_DNA"/>
</dbReference>
<keyword evidence="1" id="KW-1133">Transmembrane helix</keyword>
<evidence type="ECO:0000313" key="3">
    <source>
        <dbReference type="Proteomes" id="UP001056255"/>
    </source>
</evidence>
<dbReference type="RefSeq" id="WP_251878931.1">
    <property type="nucleotide sequence ID" value="NZ_CP082275.1"/>
</dbReference>
<gene>
    <name evidence="2" type="ORF">K6Q96_06820</name>
</gene>
<protein>
    <submittedName>
        <fullName evidence="2">Uncharacterized protein</fullName>
    </submittedName>
</protein>
<dbReference type="Proteomes" id="UP001056255">
    <property type="component" value="Chromosome I"/>
</dbReference>
<sequence length="158" mass="17244">MVLSVDKLMKALYVKTRNLNASSLKTYVYEAPVIATLYFNYWRFFMKKIICTFLLFCVVHPAFAIGTVHGKVVAVRVDGTGQGMVEFDKPIAGTPPSCVHHAFKNKLAFDANTAGGQAVLSLALSAKAMGVEVEAYGLGKCGVYGGTYVETWNYGVMR</sequence>
<keyword evidence="3" id="KW-1185">Reference proteome</keyword>
<reference evidence="2" key="1">
    <citation type="submission" date="2021-08" db="EMBL/GenBank/DDBJ databases">
        <authorList>
            <person name="Sakaguchi M."/>
            <person name="Kikuchi T."/>
            <person name="Urbanczyk H."/>
        </authorList>
    </citation>
    <scope>NUCLEOTIDE SEQUENCE</scope>
    <source>
        <strain evidence="2">020920N</strain>
    </source>
</reference>
<keyword evidence="1" id="KW-0812">Transmembrane</keyword>
<proteinExistence type="predicted"/>
<keyword evidence="1" id="KW-0472">Membrane</keyword>
<name>A0ABY4WXI8_9GAMM</name>
<evidence type="ECO:0000313" key="2">
    <source>
        <dbReference type="EMBL" id="USH03699.1"/>
    </source>
</evidence>
<organism evidence="2 3">
    <name type="scientific">Grimontia kaedaensis</name>
    <dbReference type="NCBI Taxonomy" id="2872157"/>
    <lineage>
        <taxon>Bacteria</taxon>
        <taxon>Pseudomonadati</taxon>
        <taxon>Pseudomonadota</taxon>
        <taxon>Gammaproteobacteria</taxon>
        <taxon>Vibrionales</taxon>
        <taxon>Vibrionaceae</taxon>
        <taxon>Grimontia</taxon>
    </lineage>
</organism>
<feature type="transmembrane region" description="Helical" evidence="1">
    <location>
        <begin position="49"/>
        <end position="68"/>
    </location>
</feature>
<evidence type="ECO:0000256" key="1">
    <source>
        <dbReference type="SAM" id="Phobius"/>
    </source>
</evidence>